<gene>
    <name evidence="9" type="ORF">A3H09_03120</name>
</gene>
<evidence type="ECO:0000313" key="9">
    <source>
        <dbReference type="EMBL" id="OGF32083.1"/>
    </source>
</evidence>
<dbReference type="Proteomes" id="UP000176915">
    <property type="component" value="Unassembled WGS sequence"/>
</dbReference>
<protein>
    <recommendedName>
        <fullName evidence="4 7">dTDP-glucose 4,6-dehydratase</fullName>
        <ecNumber evidence="4 7">4.2.1.46</ecNumber>
    </recommendedName>
</protein>
<dbReference type="Gene3D" id="3.40.50.720">
    <property type="entry name" value="NAD(P)-binding Rossmann-like Domain"/>
    <property type="match status" value="1"/>
</dbReference>
<comment type="catalytic activity">
    <reaction evidence="1 7">
        <text>dTDP-alpha-D-glucose = dTDP-4-dehydro-6-deoxy-alpha-D-glucose + H2O</text>
        <dbReference type="Rhea" id="RHEA:17221"/>
        <dbReference type="ChEBI" id="CHEBI:15377"/>
        <dbReference type="ChEBI" id="CHEBI:57477"/>
        <dbReference type="ChEBI" id="CHEBI:57649"/>
        <dbReference type="EC" id="4.2.1.46"/>
    </reaction>
</comment>
<evidence type="ECO:0000259" key="8">
    <source>
        <dbReference type="Pfam" id="PF16363"/>
    </source>
</evidence>
<sequence length="344" mass="39048">MKILVTGGAGFIGSNFIHYWLKKYPTDSIVNLDALTYAGNLENLRAVENNKNYKFIKGDIGDTELINDAVKGVDLIVHFAAESHVDRSIMDSGDFIHANVEGTRVLLDAAKNNGRIRFHHISTDEVFGSLGLKDKPFNENTAYDPRSPYSASKAASDHLVRAYFHTYKLPITVSNCSNNYGPFQFPEKVIPLFITNLMEGKKVPIYGQGGNIRDWIYVDDHNAGVDAIIKRGEIGETYCFGGNCELTNLALTKKILKLMGRGEEMIEYVADRPGHDLRYAMDYKKAKNELGWAPKVKFKDGLIKTIEWYKNNKAWWQNIKSGEYKQYYKKNYFDRTGKSVRTIN</sequence>
<comment type="cofactor">
    <cofactor evidence="2 7">
        <name>NAD(+)</name>
        <dbReference type="ChEBI" id="CHEBI:57540"/>
    </cofactor>
</comment>
<feature type="domain" description="NAD(P)-binding" evidence="8">
    <location>
        <begin position="4"/>
        <end position="302"/>
    </location>
</feature>
<organism evidence="9 10">
    <name type="scientific">Candidatus Falkowbacteria bacterium RIFCSPLOWO2_12_FULL_45_13</name>
    <dbReference type="NCBI Taxonomy" id="1797991"/>
    <lineage>
        <taxon>Bacteria</taxon>
        <taxon>Candidatus Falkowiibacteriota</taxon>
    </lineage>
</organism>
<dbReference type="EC" id="4.2.1.46" evidence="4 7"/>
<name>A0A1F5T024_9BACT</name>
<evidence type="ECO:0000256" key="4">
    <source>
        <dbReference type="ARBA" id="ARBA00011990"/>
    </source>
</evidence>
<evidence type="ECO:0000256" key="1">
    <source>
        <dbReference type="ARBA" id="ARBA00001539"/>
    </source>
</evidence>
<keyword evidence="6 7" id="KW-0456">Lyase</keyword>
<reference evidence="9 10" key="1">
    <citation type="journal article" date="2016" name="Nat. Commun.">
        <title>Thousands of microbial genomes shed light on interconnected biogeochemical processes in an aquifer system.</title>
        <authorList>
            <person name="Anantharaman K."/>
            <person name="Brown C.T."/>
            <person name="Hug L.A."/>
            <person name="Sharon I."/>
            <person name="Castelle C.J."/>
            <person name="Probst A.J."/>
            <person name="Thomas B.C."/>
            <person name="Singh A."/>
            <person name="Wilkins M.J."/>
            <person name="Karaoz U."/>
            <person name="Brodie E.L."/>
            <person name="Williams K.H."/>
            <person name="Hubbard S.S."/>
            <person name="Banfield J.F."/>
        </authorList>
    </citation>
    <scope>NUCLEOTIDE SEQUENCE [LARGE SCALE GENOMIC DNA]</scope>
</reference>
<evidence type="ECO:0000256" key="5">
    <source>
        <dbReference type="ARBA" id="ARBA00023027"/>
    </source>
</evidence>
<proteinExistence type="inferred from homology"/>
<dbReference type="Pfam" id="PF16363">
    <property type="entry name" value="GDP_Man_Dehyd"/>
    <property type="match status" value="1"/>
</dbReference>
<evidence type="ECO:0000256" key="2">
    <source>
        <dbReference type="ARBA" id="ARBA00001911"/>
    </source>
</evidence>
<dbReference type="InterPro" id="IPR016040">
    <property type="entry name" value="NAD(P)-bd_dom"/>
</dbReference>
<accession>A0A1F5T024</accession>
<dbReference type="EMBL" id="MFFY01000005">
    <property type="protein sequence ID" value="OGF32083.1"/>
    <property type="molecule type" value="Genomic_DNA"/>
</dbReference>
<dbReference type="GO" id="GO:0009225">
    <property type="term" value="P:nucleotide-sugar metabolic process"/>
    <property type="evidence" value="ECO:0007669"/>
    <property type="project" value="InterPro"/>
</dbReference>
<evidence type="ECO:0000256" key="7">
    <source>
        <dbReference type="RuleBase" id="RU004473"/>
    </source>
</evidence>
<dbReference type="NCBIfam" id="TIGR01181">
    <property type="entry name" value="dTDP_gluc_dehyt"/>
    <property type="match status" value="1"/>
</dbReference>
<dbReference type="InterPro" id="IPR036291">
    <property type="entry name" value="NAD(P)-bd_dom_sf"/>
</dbReference>
<dbReference type="AlphaFoldDB" id="A0A1F5T024"/>
<dbReference type="InterPro" id="IPR005888">
    <property type="entry name" value="dTDP_Gluc_deHydtase"/>
</dbReference>
<dbReference type="SUPFAM" id="SSF51735">
    <property type="entry name" value="NAD(P)-binding Rossmann-fold domains"/>
    <property type="match status" value="1"/>
</dbReference>
<evidence type="ECO:0000313" key="10">
    <source>
        <dbReference type="Proteomes" id="UP000176915"/>
    </source>
</evidence>
<comment type="similarity">
    <text evidence="3 7">Belongs to the NAD(P)-dependent epimerase/dehydratase family. dTDP-glucose dehydratase subfamily.</text>
</comment>
<keyword evidence="5" id="KW-0520">NAD</keyword>
<evidence type="ECO:0000256" key="3">
    <source>
        <dbReference type="ARBA" id="ARBA00008178"/>
    </source>
</evidence>
<dbReference type="CDD" id="cd05246">
    <property type="entry name" value="dTDP_GD_SDR_e"/>
    <property type="match status" value="1"/>
</dbReference>
<dbReference type="PANTHER" id="PTHR43000">
    <property type="entry name" value="DTDP-D-GLUCOSE 4,6-DEHYDRATASE-RELATED"/>
    <property type="match status" value="1"/>
</dbReference>
<dbReference type="GO" id="GO:0008460">
    <property type="term" value="F:dTDP-glucose 4,6-dehydratase activity"/>
    <property type="evidence" value="ECO:0007669"/>
    <property type="project" value="UniProtKB-EC"/>
</dbReference>
<comment type="caution">
    <text evidence="9">The sequence shown here is derived from an EMBL/GenBank/DDBJ whole genome shotgun (WGS) entry which is preliminary data.</text>
</comment>
<dbReference type="Gene3D" id="3.90.25.10">
    <property type="entry name" value="UDP-galactose 4-epimerase, domain 1"/>
    <property type="match status" value="1"/>
</dbReference>
<evidence type="ECO:0000256" key="6">
    <source>
        <dbReference type="ARBA" id="ARBA00023239"/>
    </source>
</evidence>
<dbReference type="FunFam" id="3.40.50.720:FF:000304">
    <property type="entry name" value="UDP-glucose 4,6-dehydratase"/>
    <property type="match status" value="1"/>
</dbReference>